<keyword evidence="3" id="KW-1185">Reference proteome</keyword>
<gene>
    <name evidence="2" type="ORF">PoB_000362000</name>
</gene>
<feature type="compositionally biased region" description="Basic and acidic residues" evidence="1">
    <location>
        <begin position="60"/>
        <end position="70"/>
    </location>
</feature>
<evidence type="ECO:0000313" key="2">
    <source>
        <dbReference type="EMBL" id="GFN77114.1"/>
    </source>
</evidence>
<dbReference type="Proteomes" id="UP000735302">
    <property type="component" value="Unassembled WGS sequence"/>
</dbReference>
<accession>A0AAV3Y2L6</accession>
<organism evidence="2 3">
    <name type="scientific">Plakobranchus ocellatus</name>
    <dbReference type="NCBI Taxonomy" id="259542"/>
    <lineage>
        <taxon>Eukaryota</taxon>
        <taxon>Metazoa</taxon>
        <taxon>Spiralia</taxon>
        <taxon>Lophotrochozoa</taxon>
        <taxon>Mollusca</taxon>
        <taxon>Gastropoda</taxon>
        <taxon>Heterobranchia</taxon>
        <taxon>Euthyneura</taxon>
        <taxon>Panpulmonata</taxon>
        <taxon>Sacoglossa</taxon>
        <taxon>Placobranchoidea</taxon>
        <taxon>Plakobranchidae</taxon>
        <taxon>Plakobranchus</taxon>
    </lineage>
</organism>
<dbReference type="EMBL" id="BLXT01000437">
    <property type="protein sequence ID" value="GFN77114.1"/>
    <property type="molecule type" value="Genomic_DNA"/>
</dbReference>
<feature type="compositionally biased region" description="Polar residues" evidence="1">
    <location>
        <begin position="71"/>
        <end position="86"/>
    </location>
</feature>
<evidence type="ECO:0000256" key="1">
    <source>
        <dbReference type="SAM" id="MobiDB-lite"/>
    </source>
</evidence>
<dbReference type="AlphaFoldDB" id="A0AAV3Y2L6"/>
<name>A0AAV3Y2L6_9GAST</name>
<sequence length="101" mass="11570">MKGSIALCNEKNASFSWDDTRPKHVGRRASPSDGRHDSSSSLYDGDRRHRQHHSGFVEPLGERRTSRSRDQQVMSPGTTRNSAGQNLWQVDLRTLMMNRFQ</sequence>
<protein>
    <submittedName>
        <fullName evidence="2">Uncharacterized protein</fullName>
    </submittedName>
</protein>
<reference evidence="2 3" key="1">
    <citation type="journal article" date="2021" name="Elife">
        <title>Chloroplast acquisition without the gene transfer in kleptoplastic sea slugs, Plakobranchus ocellatus.</title>
        <authorList>
            <person name="Maeda T."/>
            <person name="Takahashi S."/>
            <person name="Yoshida T."/>
            <person name="Shimamura S."/>
            <person name="Takaki Y."/>
            <person name="Nagai Y."/>
            <person name="Toyoda A."/>
            <person name="Suzuki Y."/>
            <person name="Arimoto A."/>
            <person name="Ishii H."/>
            <person name="Satoh N."/>
            <person name="Nishiyama T."/>
            <person name="Hasebe M."/>
            <person name="Maruyama T."/>
            <person name="Minagawa J."/>
            <person name="Obokata J."/>
            <person name="Shigenobu S."/>
        </authorList>
    </citation>
    <scope>NUCLEOTIDE SEQUENCE [LARGE SCALE GENOMIC DNA]</scope>
</reference>
<evidence type="ECO:0000313" key="3">
    <source>
        <dbReference type="Proteomes" id="UP000735302"/>
    </source>
</evidence>
<feature type="region of interest" description="Disordered" evidence="1">
    <location>
        <begin position="1"/>
        <end position="86"/>
    </location>
</feature>
<proteinExistence type="predicted"/>
<comment type="caution">
    <text evidence="2">The sequence shown here is derived from an EMBL/GenBank/DDBJ whole genome shotgun (WGS) entry which is preliminary data.</text>
</comment>